<keyword evidence="3" id="KW-1185">Reference proteome</keyword>
<evidence type="ECO:0008006" key="4">
    <source>
        <dbReference type="Google" id="ProtNLM"/>
    </source>
</evidence>
<evidence type="ECO:0000313" key="3">
    <source>
        <dbReference type="Proteomes" id="UP001321760"/>
    </source>
</evidence>
<name>A0AAV9G4Y4_9PEZI</name>
<protein>
    <recommendedName>
        <fullName evidence="4">F-box domain-containing protein</fullName>
    </recommendedName>
</protein>
<feature type="compositionally biased region" description="Low complexity" evidence="1">
    <location>
        <begin position="504"/>
        <end position="522"/>
    </location>
</feature>
<organism evidence="2 3">
    <name type="scientific">Podospora aff. communis PSN243</name>
    <dbReference type="NCBI Taxonomy" id="3040156"/>
    <lineage>
        <taxon>Eukaryota</taxon>
        <taxon>Fungi</taxon>
        <taxon>Dikarya</taxon>
        <taxon>Ascomycota</taxon>
        <taxon>Pezizomycotina</taxon>
        <taxon>Sordariomycetes</taxon>
        <taxon>Sordariomycetidae</taxon>
        <taxon>Sordariales</taxon>
        <taxon>Podosporaceae</taxon>
        <taxon>Podospora</taxon>
    </lineage>
</organism>
<comment type="caution">
    <text evidence="2">The sequence shown here is derived from an EMBL/GenBank/DDBJ whole genome shotgun (WGS) entry which is preliminary data.</text>
</comment>
<feature type="region of interest" description="Disordered" evidence="1">
    <location>
        <begin position="394"/>
        <end position="425"/>
    </location>
</feature>
<evidence type="ECO:0000313" key="2">
    <source>
        <dbReference type="EMBL" id="KAK4442191.1"/>
    </source>
</evidence>
<feature type="region of interest" description="Disordered" evidence="1">
    <location>
        <begin position="1"/>
        <end position="30"/>
    </location>
</feature>
<dbReference type="Proteomes" id="UP001321760">
    <property type="component" value="Unassembled WGS sequence"/>
</dbReference>
<feature type="compositionally biased region" description="Basic and acidic residues" evidence="1">
    <location>
        <begin position="11"/>
        <end position="22"/>
    </location>
</feature>
<accession>A0AAV9G4Y4</accession>
<dbReference type="EMBL" id="MU866027">
    <property type="protein sequence ID" value="KAK4442191.1"/>
    <property type="molecule type" value="Genomic_DNA"/>
</dbReference>
<reference evidence="2" key="2">
    <citation type="submission" date="2023-05" db="EMBL/GenBank/DDBJ databases">
        <authorList>
            <consortium name="Lawrence Berkeley National Laboratory"/>
            <person name="Steindorff A."/>
            <person name="Hensen N."/>
            <person name="Bonometti L."/>
            <person name="Westerberg I."/>
            <person name="Brannstrom I.O."/>
            <person name="Guillou S."/>
            <person name="Cros-Aarteil S."/>
            <person name="Calhoun S."/>
            <person name="Haridas S."/>
            <person name="Kuo A."/>
            <person name="Mondo S."/>
            <person name="Pangilinan J."/>
            <person name="Riley R."/>
            <person name="Labutti K."/>
            <person name="Andreopoulos B."/>
            <person name="Lipzen A."/>
            <person name="Chen C."/>
            <person name="Yanf M."/>
            <person name="Daum C."/>
            <person name="Ng V."/>
            <person name="Clum A."/>
            <person name="Ohm R."/>
            <person name="Martin F."/>
            <person name="Silar P."/>
            <person name="Natvig D."/>
            <person name="Lalanne C."/>
            <person name="Gautier V."/>
            <person name="Ament-Velasquez S.L."/>
            <person name="Kruys A."/>
            <person name="Hutchinson M.I."/>
            <person name="Powell A.J."/>
            <person name="Barry K."/>
            <person name="Miller A.N."/>
            <person name="Grigoriev I.V."/>
            <person name="Debuchy R."/>
            <person name="Gladieux P."/>
            <person name="Thoren M.H."/>
            <person name="Johannesson H."/>
        </authorList>
    </citation>
    <scope>NUCLEOTIDE SEQUENCE</scope>
    <source>
        <strain evidence="2">PSN243</strain>
    </source>
</reference>
<proteinExistence type="predicted"/>
<evidence type="ECO:0000256" key="1">
    <source>
        <dbReference type="SAM" id="MobiDB-lite"/>
    </source>
</evidence>
<feature type="region of interest" description="Disordered" evidence="1">
    <location>
        <begin position="504"/>
        <end position="551"/>
    </location>
</feature>
<gene>
    <name evidence="2" type="ORF">QBC34DRAFT_387533</name>
</gene>
<reference evidence="2" key="1">
    <citation type="journal article" date="2023" name="Mol. Phylogenet. Evol.">
        <title>Genome-scale phylogeny and comparative genomics of the fungal order Sordariales.</title>
        <authorList>
            <person name="Hensen N."/>
            <person name="Bonometti L."/>
            <person name="Westerberg I."/>
            <person name="Brannstrom I.O."/>
            <person name="Guillou S."/>
            <person name="Cros-Aarteil S."/>
            <person name="Calhoun S."/>
            <person name="Haridas S."/>
            <person name="Kuo A."/>
            <person name="Mondo S."/>
            <person name="Pangilinan J."/>
            <person name="Riley R."/>
            <person name="LaButti K."/>
            <person name="Andreopoulos B."/>
            <person name="Lipzen A."/>
            <person name="Chen C."/>
            <person name="Yan M."/>
            <person name="Daum C."/>
            <person name="Ng V."/>
            <person name="Clum A."/>
            <person name="Steindorff A."/>
            <person name="Ohm R.A."/>
            <person name="Martin F."/>
            <person name="Silar P."/>
            <person name="Natvig D.O."/>
            <person name="Lalanne C."/>
            <person name="Gautier V."/>
            <person name="Ament-Velasquez S.L."/>
            <person name="Kruys A."/>
            <person name="Hutchinson M.I."/>
            <person name="Powell A.J."/>
            <person name="Barry K."/>
            <person name="Miller A.N."/>
            <person name="Grigoriev I.V."/>
            <person name="Debuchy R."/>
            <person name="Gladieux P."/>
            <person name="Hiltunen Thoren M."/>
            <person name="Johannesson H."/>
        </authorList>
    </citation>
    <scope>NUCLEOTIDE SEQUENCE</scope>
    <source>
        <strain evidence="2">PSN243</strain>
    </source>
</reference>
<sequence>MNSQLVPPSRPHQDKDRPKHTSTDPPRLSPLESMPFDIFLAVFSQPDLDFDYATVLNLKNTNSRFYRAIVPDAICPRDAKAAFYQRVETYHQHTDHLVCFSCWKLKERDAFPDSQRKGRRGKGSSDVRRQKERWCWECGPKEGRERLGGVRRGNERVYWCGQCESWNPRDRRCAVLPWGIVCGDLIRLETKRSRLERLPDAVFERVLGFLGYREKILLAATNKGLRKRIGDPAAGGSILERSEFLKEAENRDGNRFCCYGCWRLKDRNKFSDVQQRLTDLDRTWFFRRRCCACLQLFYGRGSDTDAGKTALVRFKKQGVCFRCKKMRFWDEECEGCVIRDAEAAEYARLGALKRQEREQRGEVDTVNVLENDEPGVVDWLDAVGLADPWPWAHSRVPPPVDEDPAEDHAVEPGEDDSWGSNLYPLLDDEDEWPGQMFVEWLRMVEGEDVAARVAGEAQTDQPLPSQVETEAPSGRRGFEVWLIYNRFLGRTTSDLSTAAALTVARSGEPSSTQTTQLTTTQKDTSDLGLDPNSTGDGEGHSRHRDRFLRGEMTPAEKSLYLRIQAFVDRQRRRRQSHGEQHQRRPSRILELVSERLRALGSRMTSRRTEMAT</sequence>
<dbReference type="AlphaFoldDB" id="A0AAV9G4Y4"/>